<dbReference type="PANTHER" id="PTHR33240">
    <property type="entry name" value="OS08G0508500 PROTEIN"/>
    <property type="match status" value="1"/>
</dbReference>
<protein>
    <recommendedName>
        <fullName evidence="2">Peptidase A2 domain-containing protein</fullName>
    </recommendedName>
</protein>
<name>A0A0A9CRQ2_ARUDO</name>
<dbReference type="CDD" id="cd00303">
    <property type="entry name" value="retropepsin_like"/>
    <property type="match status" value="1"/>
</dbReference>
<accession>A0A0A9CRQ2</accession>
<evidence type="ECO:0000313" key="1">
    <source>
        <dbReference type="EMBL" id="JAD76070.1"/>
    </source>
</evidence>
<organism evidence="1">
    <name type="scientific">Arundo donax</name>
    <name type="common">Giant reed</name>
    <name type="synonym">Donax arundinaceus</name>
    <dbReference type="NCBI Taxonomy" id="35708"/>
    <lineage>
        <taxon>Eukaryota</taxon>
        <taxon>Viridiplantae</taxon>
        <taxon>Streptophyta</taxon>
        <taxon>Embryophyta</taxon>
        <taxon>Tracheophyta</taxon>
        <taxon>Spermatophyta</taxon>
        <taxon>Magnoliopsida</taxon>
        <taxon>Liliopsida</taxon>
        <taxon>Poales</taxon>
        <taxon>Poaceae</taxon>
        <taxon>PACMAD clade</taxon>
        <taxon>Arundinoideae</taxon>
        <taxon>Arundineae</taxon>
        <taxon>Arundo</taxon>
    </lineage>
</organism>
<sequence length="121" mass="13300">MSGFVNGKPMSKMLVDGGAAINIMPMTTFRKLGKTANELIKTNMILRDYGGGTSEAKWVLNVELTIGSKTLPMTFFVIDGKGAYSLLLGRDWIHANCCIPSTMLQFLIQWIDDQVEVVPAD</sequence>
<dbReference type="Gene3D" id="2.40.70.10">
    <property type="entry name" value="Acid Proteases"/>
    <property type="match status" value="1"/>
</dbReference>
<dbReference type="AlphaFoldDB" id="A0A0A9CRQ2"/>
<reference evidence="1" key="1">
    <citation type="submission" date="2014-09" db="EMBL/GenBank/DDBJ databases">
        <authorList>
            <person name="Magalhaes I.L.F."/>
            <person name="Oliveira U."/>
            <person name="Santos F.R."/>
            <person name="Vidigal T.H.D.A."/>
            <person name="Brescovit A.D."/>
            <person name="Santos A.J."/>
        </authorList>
    </citation>
    <scope>NUCLEOTIDE SEQUENCE</scope>
    <source>
        <tissue evidence="1">Shoot tissue taken approximately 20 cm above the soil surface</tissue>
    </source>
</reference>
<evidence type="ECO:0008006" key="2">
    <source>
        <dbReference type="Google" id="ProtNLM"/>
    </source>
</evidence>
<dbReference type="EMBL" id="GBRH01221825">
    <property type="protein sequence ID" value="JAD76070.1"/>
    <property type="molecule type" value="Transcribed_RNA"/>
</dbReference>
<reference evidence="1" key="2">
    <citation type="journal article" date="2015" name="Data Brief">
        <title>Shoot transcriptome of the giant reed, Arundo donax.</title>
        <authorList>
            <person name="Barrero R.A."/>
            <person name="Guerrero F.D."/>
            <person name="Moolhuijzen P."/>
            <person name="Goolsby J.A."/>
            <person name="Tidwell J."/>
            <person name="Bellgard S.E."/>
            <person name="Bellgard M.I."/>
        </authorList>
    </citation>
    <scope>NUCLEOTIDE SEQUENCE</scope>
    <source>
        <tissue evidence="1">Shoot tissue taken approximately 20 cm above the soil surface</tissue>
    </source>
</reference>
<proteinExistence type="predicted"/>
<dbReference type="InterPro" id="IPR021109">
    <property type="entry name" value="Peptidase_aspartic_dom_sf"/>
</dbReference>
<dbReference type="Pfam" id="PF13975">
    <property type="entry name" value="gag-asp_proteas"/>
    <property type="match status" value="1"/>
</dbReference>
<dbReference type="SUPFAM" id="SSF50630">
    <property type="entry name" value="Acid proteases"/>
    <property type="match status" value="1"/>
</dbReference>
<dbReference type="PANTHER" id="PTHR33240:SF15">
    <property type="entry name" value="GAG-PRO-LIKE PROTEIN"/>
    <property type="match status" value="1"/>
</dbReference>